<dbReference type="PANTHER" id="PTHR36441:SF1">
    <property type="entry name" value="DUF503 DOMAIN-CONTAINING PROTEIN"/>
    <property type="match status" value="1"/>
</dbReference>
<sequence length="95" mass="10637">MVVGIGNITLHIHQSRSLKAKRQVVKSILGRCRSKFDISMAEVDNQDKWQLCSLGFAVVSNDAVHADQMIQTVFGFVEGLHLAEVIDSRSELIHY</sequence>
<dbReference type="Gene3D" id="3.30.70.1120">
    <property type="entry name" value="TT1725-like"/>
    <property type="match status" value="1"/>
</dbReference>
<protein>
    <submittedName>
        <fullName evidence="1">DUF503 domain-containing protein</fullName>
    </submittedName>
</protein>
<reference evidence="1" key="1">
    <citation type="journal article" date="2020" name="mSystems">
        <title>Genome- and Community-Level Interaction Insights into Carbon Utilization and Element Cycling Functions of Hydrothermarchaeota in Hydrothermal Sediment.</title>
        <authorList>
            <person name="Zhou Z."/>
            <person name="Liu Y."/>
            <person name="Xu W."/>
            <person name="Pan J."/>
            <person name="Luo Z.H."/>
            <person name="Li M."/>
        </authorList>
    </citation>
    <scope>NUCLEOTIDE SEQUENCE [LARGE SCALE GENOMIC DNA]</scope>
    <source>
        <strain evidence="1">SpSt-769</strain>
    </source>
</reference>
<dbReference type="AlphaFoldDB" id="A0A7C4ARR7"/>
<dbReference type="EMBL" id="DTGT01000219">
    <property type="protein sequence ID" value="HGH61041.1"/>
    <property type="molecule type" value="Genomic_DNA"/>
</dbReference>
<dbReference type="SUPFAM" id="SSF103007">
    <property type="entry name" value="Hypothetical protein TT1725"/>
    <property type="match status" value="1"/>
</dbReference>
<organism evidence="1">
    <name type="scientific">Desulfomonile tiedjei</name>
    <dbReference type="NCBI Taxonomy" id="2358"/>
    <lineage>
        <taxon>Bacteria</taxon>
        <taxon>Pseudomonadati</taxon>
        <taxon>Thermodesulfobacteriota</taxon>
        <taxon>Desulfomonilia</taxon>
        <taxon>Desulfomonilales</taxon>
        <taxon>Desulfomonilaceae</taxon>
        <taxon>Desulfomonile</taxon>
    </lineage>
</organism>
<name>A0A7C4ARR7_9BACT</name>
<comment type="caution">
    <text evidence="1">The sequence shown here is derived from an EMBL/GenBank/DDBJ whole genome shotgun (WGS) entry which is preliminary data.</text>
</comment>
<evidence type="ECO:0000313" key="1">
    <source>
        <dbReference type="EMBL" id="HGH61041.1"/>
    </source>
</evidence>
<proteinExistence type="predicted"/>
<dbReference type="PANTHER" id="PTHR36441">
    <property type="entry name" value="HYPOTHETICAL CYTOSOLIC PROTEIN"/>
    <property type="match status" value="1"/>
</dbReference>
<dbReference type="InterPro" id="IPR036746">
    <property type="entry name" value="TT1725-like_sf"/>
</dbReference>
<dbReference type="InterPro" id="IPR007546">
    <property type="entry name" value="DUF503"/>
</dbReference>
<accession>A0A7C4ARR7</accession>
<dbReference type="Pfam" id="PF04456">
    <property type="entry name" value="DUF503"/>
    <property type="match status" value="1"/>
</dbReference>
<gene>
    <name evidence="1" type="ORF">ENV54_07065</name>
</gene>